<dbReference type="InterPro" id="IPR000571">
    <property type="entry name" value="Znf_CCCH"/>
</dbReference>
<reference evidence="3" key="1">
    <citation type="journal article" date="2020" name="Nature">
        <title>Giant virus diversity and host interactions through global metagenomics.</title>
        <authorList>
            <person name="Schulz F."/>
            <person name="Roux S."/>
            <person name="Paez-Espino D."/>
            <person name="Jungbluth S."/>
            <person name="Walsh D.A."/>
            <person name="Denef V.J."/>
            <person name="McMahon K.D."/>
            <person name="Konstantinidis K.T."/>
            <person name="Eloe-Fadrosh E.A."/>
            <person name="Kyrpides N.C."/>
            <person name="Woyke T."/>
        </authorList>
    </citation>
    <scope>NUCLEOTIDE SEQUENCE</scope>
    <source>
        <strain evidence="3">GVMAG-S-1091796-13</strain>
    </source>
</reference>
<dbReference type="EMBL" id="MN740714">
    <property type="protein sequence ID" value="QHS80593.1"/>
    <property type="molecule type" value="Genomic_DNA"/>
</dbReference>
<protein>
    <recommendedName>
        <fullName evidence="2">C3H1-type domain-containing protein</fullName>
    </recommendedName>
</protein>
<feature type="domain" description="C3H1-type" evidence="2">
    <location>
        <begin position="39"/>
        <end position="62"/>
    </location>
</feature>
<dbReference type="PANTHER" id="PTHR42256">
    <property type="entry name" value="OXOGLUTARATE/IRON-DEPENDENT DIOXYGENASE"/>
    <property type="match status" value="1"/>
</dbReference>
<dbReference type="Gene3D" id="2.60.120.590">
    <property type="entry name" value="Alpha-ketoglutarate-dependent dioxygenase AlkB-like"/>
    <property type="match status" value="1"/>
</dbReference>
<dbReference type="Gene3D" id="4.10.1000.10">
    <property type="entry name" value="Zinc finger, CCCH-type"/>
    <property type="match status" value="1"/>
</dbReference>
<feature type="domain" description="C3H1-type" evidence="2">
    <location>
        <begin position="12"/>
        <end position="38"/>
    </location>
</feature>
<evidence type="ECO:0000259" key="2">
    <source>
        <dbReference type="PROSITE" id="PS50103"/>
    </source>
</evidence>
<dbReference type="PANTHER" id="PTHR42256:SF1">
    <property type="entry name" value="FE2OG DIOXYGENASE DOMAIN-CONTAINING PROTEIN"/>
    <property type="match status" value="1"/>
</dbReference>
<dbReference type="AlphaFoldDB" id="A0A6C0ALH7"/>
<organism evidence="3">
    <name type="scientific">viral metagenome</name>
    <dbReference type="NCBI Taxonomy" id="1070528"/>
    <lineage>
        <taxon>unclassified sequences</taxon>
        <taxon>metagenomes</taxon>
        <taxon>organismal metagenomes</taxon>
    </lineage>
</organism>
<proteinExistence type="predicted"/>
<evidence type="ECO:0000256" key="1">
    <source>
        <dbReference type="SAM" id="MobiDB-lite"/>
    </source>
</evidence>
<dbReference type="InterPro" id="IPR037151">
    <property type="entry name" value="AlkB-like_sf"/>
</dbReference>
<dbReference type="GO" id="GO:0046872">
    <property type="term" value="F:metal ion binding"/>
    <property type="evidence" value="ECO:0007669"/>
    <property type="project" value="InterPro"/>
</dbReference>
<accession>A0A6C0ALH7</accession>
<dbReference type="SUPFAM" id="SSF51197">
    <property type="entry name" value="Clavaminate synthase-like"/>
    <property type="match status" value="1"/>
</dbReference>
<dbReference type="PROSITE" id="PS50103">
    <property type="entry name" value="ZF_C3H1"/>
    <property type="match status" value="2"/>
</dbReference>
<name>A0A6C0ALH7_9ZZZZ</name>
<evidence type="ECO:0000313" key="3">
    <source>
        <dbReference type="EMBL" id="QHS80649.1"/>
    </source>
</evidence>
<dbReference type="SMART" id="SM00356">
    <property type="entry name" value="ZnF_C3H1"/>
    <property type="match status" value="2"/>
</dbReference>
<feature type="region of interest" description="Disordered" evidence="1">
    <location>
        <begin position="66"/>
        <end position="90"/>
    </location>
</feature>
<dbReference type="EMBL" id="MN740715">
    <property type="protein sequence ID" value="QHS80649.1"/>
    <property type="molecule type" value="Genomic_DNA"/>
</dbReference>
<sequence>MEDTVKTSLVNYKDSRLCNDYMHRKCEKNNCKFLHDNTVCFYYWKNGECRNGDNCTRSHNQRLMANKKNNYNDTKFNDTKGKPKRNKDKYNKNKRVKNTVCFEPMTAPVDMRIVLDSRSVKHNYISDIPELTSRDVLLSPKLFDDFDKYEIYNKLVSEIKNCGIPEEQLLKMWHGNDKIEGTHLIANDRSNWKERCPTFNMVISRLKDVFKMDIKATRLNWYRDPDHWKAFHFDASAVKSEKALTQNFTVAVSFGITKDAAFEHATTKTVISMPQSDGTVYSFTNETNGIWRHGILQDKQEQDLGRISIIAWGWIDNVKQL</sequence>